<keyword evidence="3" id="KW-1185">Reference proteome</keyword>
<proteinExistence type="predicted"/>
<keyword evidence="1" id="KW-0812">Transmembrane</keyword>
<dbReference type="Proteomes" id="UP000518752">
    <property type="component" value="Unassembled WGS sequence"/>
</dbReference>
<dbReference type="EMBL" id="JAACJN010000107">
    <property type="protein sequence ID" value="KAF5373196.1"/>
    <property type="molecule type" value="Genomic_DNA"/>
</dbReference>
<gene>
    <name evidence="2" type="ORF">D9757_010554</name>
</gene>
<comment type="caution">
    <text evidence="2">The sequence shown here is derived from an EMBL/GenBank/DDBJ whole genome shotgun (WGS) entry which is preliminary data.</text>
</comment>
<sequence>MRSRDGRIYSVLLSAHIYFLTWSKKGLGYLYPVSLLLLYILITAHTILSTLSFNWALTSDTMIKLSFDPSFWASAASQQAPDSKYMQFLRLKYGDVIAYGLVGNLSLLFPSFFILRIERDEV</sequence>
<dbReference type="OrthoDB" id="3039972at2759"/>
<feature type="transmembrane region" description="Helical" evidence="1">
    <location>
        <begin position="35"/>
        <end position="57"/>
    </location>
</feature>
<feature type="transmembrane region" description="Helical" evidence="1">
    <location>
        <begin position="96"/>
        <end position="115"/>
    </location>
</feature>
<keyword evidence="1" id="KW-0472">Membrane</keyword>
<evidence type="ECO:0000256" key="1">
    <source>
        <dbReference type="SAM" id="Phobius"/>
    </source>
</evidence>
<protein>
    <submittedName>
        <fullName evidence="2">Uncharacterized protein</fullName>
    </submittedName>
</protein>
<reference evidence="2 3" key="1">
    <citation type="journal article" date="2020" name="ISME J.">
        <title>Uncovering the hidden diversity of litter-decomposition mechanisms in mushroom-forming fungi.</title>
        <authorList>
            <person name="Floudas D."/>
            <person name="Bentzer J."/>
            <person name="Ahren D."/>
            <person name="Johansson T."/>
            <person name="Persson P."/>
            <person name="Tunlid A."/>
        </authorList>
    </citation>
    <scope>NUCLEOTIDE SEQUENCE [LARGE SCALE GENOMIC DNA]</scope>
    <source>
        <strain evidence="2 3">CBS 406.79</strain>
    </source>
</reference>
<dbReference type="AlphaFoldDB" id="A0A8H5GY38"/>
<accession>A0A8H5GY38</accession>
<keyword evidence="1" id="KW-1133">Transmembrane helix</keyword>
<evidence type="ECO:0000313" key="3">
    <source>
        <dbReference type="Proteomes" id="UP000518752"/>
    </source>
</evidence>
<evidence type="ECO:0000313" key="2">
    <source>
        <dbReference type="EMBL" id="KAF5373196.1"/>
    </source>
</evidence>
<organism evidence="2 3">
    <name type="scientific">Collybiopsis confluens</name>
    <dbReference type="NCBI Taxonomy" id="2823264"/>
    <lineage>
        <taxon>Eukaryota</taxon>
        <taxon>Fungi</taxon>
        <taxon>Dikarya</taxon>
        <taxon>Basidiomycota</taxon>
        <taxon>Agaricomycotina</taxon>
        <taxon>Agaricomycetes</taxon>
        <taxon>Agaricomycetidae</taxon>
        <taxon>Agaricales</taxon>
        <taxon>Marasmiineae</taxon>
        <taxon>Omphalotaceae</taxon>
        <taxon>Collybiopsis</taxon>
    </lineage>
</organism>
<name>A0A8H5GY38_9AGAR</name>